<protein>
    <submittedName>
        <fullName evidence="2">Uncharacterized protein</fullName>
    </submittedName>
</protein>
<accession>A0ABR6Y7T6</accession>
<evidence type="ECO:0000313" key="2">
    <source>
        <dbReference type="EMBL" id="MBC3872681.1"/>
    </source>
</evidence>
<feature type="chain" id="PRO_5045910985" evidence="1">
    <location>
        <begin position="22"/>
        <end position="250"/>
    </location>
</feature>
<feature type="signal peptide" evidence="1">
    <location>
        <begin position="1"/>
        <end position="21"/>
    </location>
</feature>
<evidence type="ECO:0000313" key="3">
    <source>
        <dbReference type="Proteomes" id="UP000624279"/>
    </source>
</evidence>
<dbReference type="RefSeq" id="WP_186940690.1">
    <property type="nucleotide sequence ID" value="NZ_JACOGA010000003.1"/>
</dbReference>
<comment type="caution">
    <text evidence="2">The sequence shown here is derived from an EMBL/GenBank/DDBJ whole genome shotgun (WGS) entry which is preliminary data.</text>
</comment>
<evidence type="ECO:0000256" key="1">
    <source>
        <dbReference type="SAM" id="SignalP"/>
    </source>
</evidence>
<name>A0ABR6Y7T6_9BURK</name>
<proteinExistence type="predicted"/>
<sequence length="250" mass="28239">MKKSKIFASFLLATHFISVYAQESTNDDKTNRVEISSYKGPELRSYAQMLKGLIAYREQHQLAPDSELYFILIPKSKNVAVQGLTMRLASDETSVNIPIDAGGKFQLPLIELKKDDEYDLILNKPKGQFYIKPYVKSANLPDDAKRLGDLRLECQVRWAIEKQDVSVVFNTYVKLLASGNPCTSRTVAVHFFAPSDAKFVTLDTAKSTFSYEIRPDKQYTLPIWDTALSDEGLVKYLRSAAEPAAIRQEN</sequence>
<gene>
    <name evidence="2" type="ORF">H8K55_03705</name>
</gene>
<reference evidence="2 3" key="1">
    <citation type="submission" date="2020-08" db="EMBL/GenBank/DDBJ databases">
        <title>Novel species isolated from subtropical streams in China.</title>
        <authorList>
            <person name="Lu H."/>
        </authorList>
    </citation>
    <scope>NUCLEOTIDE SEQUENCE [LARGE SCALE GENOMIC DNA]</scope>
    <source>
        <strain evidence="2 3">LX15W</strain>
    </source>
</reference>
<dbReference type="Proteomes" id="UP000624279">
    <property type="component" value="Unassembled WGS sequence"/>
</dbReference>
<dbReference type="EMBL" id="JACOGA010000003">
    <property type="protein sequence ID" value="MBC3872681.1"/>
    <property type="molecule type" value="Genomic_DNA"/>
</dbReference>
<keyword evidence="3" id="KW-1185">Reference proteome</keyword>
<organism evidence="2 3">
    <name type="scientific">Undibacterium flavidum</name>
    <dbReference type="NCBI Taxonomy" id="2762297"/>
    <lineage>
        <taxon>Bacteria</taxon>
        <taxon>Pseudomonadati</taxon>
        <taxon>Pseudomonadota</taxon>
        <taxon>Betaproteobacteria</taxon>
        <taxon>Burkholderiales</taxon>
        <taxon>Oxalobacteraceae</taxon>
        <taxon>Undibacterium</taxon>
    </lineage>
</organism>
<keyword evidence="1" id="KW-0732">Signal</keyword>